<protein>
    <submittedName>
        <fullName evidence="1">Uncharacterized protein</fullName>
    </submittedName>
</protein>
<dbReference type="AlphaFoldDB" id="A0A5N6H9R1"/>
<gene>
    <name evidence="1" type="ORF">BDV35DRAFT_339476</name>
</gene>
<accession>A0A5N6H9R1</accession>
<dbReference type="EMBL" id="ML734560">
    <property type="protein sequence ID" value="KAB8251266.1"/>
    <property type="molecule type" value="Genomic_DNA"/>
</dbReference>
<proteinExistence type="predicted"/>
<evidence type="ECO:0000313" key="1">
    <source>
        <dbReference type="EMBL" id="KAB8251266.1"/>
    </source>
</evidence>
<name>A0A5N6H9R1_ASPFL</name>
<sequence>LRQHGSEGTRVNPKWSVYFISNPFIGSLQQGCMLYPLTRCSSAVALTGWQLVPHSPCRDHAVISPEFLQSIMEIQSAVKY</sequence>
<feature type="non-terminal residue" evidence="1">
    <location>
        <position position="1"/>
    </location>
</feature>
<reference evidence="1" key="1">
    <citation type="submission" date="2019-04" db="EMBL/GenBank/DDBJ databases">
        <title>Friends and foes A comparative genomics study of 23 Aspergillus species from section Flavi.</title>
        <authorList>
            <consortium name="DOE Joint Genome Institute"/>
            <person name="Kjaerbolling I."/>
            <person name="Vesth T."/>
            <person name="Frisvad J.C."/>
            <person name="Nybo J.L."/>
            <person name="Theobald S."/>
            <person name="Kildgaard S."/>
            <person name="Isbrandt T."/>
            <person name="Kuo A."/>
            <person name="Sato A."/>
            <person name="Lyhne E.K."/>
            <person name="Kogle M.E."/>
            <person name="Wiebenga A."/>
            <person name="Kun R.S."/>
            <person name="Lubbers R.J."/>
            <person name="Makela M.R."/>
            <person name="Barry K."/>
            <person name="Chovatia M."/>
            <person name="Clum A."/>
            <person name="Daum C."/>
            <person name="Haridas S."/>
            <person name="He G."/>
            <person name="LaButti K."/>
            <person name="Lipzen A."/>
            <person name="Mondo S."/>
            <person name="Riley R."/>
            <person name="Salamov A."/>
            <person name="Simmons B.A."/>
            <person name="Magnuson J.K."/>
            <person name="Henrissat B."/>
            <person name="Mortensen U.H."/>
            <person name="Larsen T.O."/>
            <person name="Devries R.P."/>
            <person name="Grigoriev I.V."/>
            <person name="Machida M."/>
            <person name="Baker S.E."/>
            <person name="Andersen M.R."/>
        </authorList>
    </citation>
    <scope>NUCLEOTIDE SEQUENCE [LARGE SCALE GENOMIC DNA]</scope>
    <source>
        <strain evidence="1">CBS 121.62</strain>
    </source>
</reference>
<dbReference type="Proteomes" id="UP000325434">
    <property type="component" value="Unassembled WGS sequence"/>
</dbReference>
<organism evidence="1">
    <name type="scientific">Aspergillus flavus</name>
    <dbReference type="NCBI Taxonomy" id="5059"/>
    <lineage>
        <taxon>Eukaryota</taxon>
        <taxon>Fungi</taxon>
        <taxon>Dikarya</taxon>
        <taxon>Ascomycota</taxon>
        <taxon>Pezizomycotina</taxon>
        <taxon>Eurotiomycetes</taxon>
        <taxon>Eurotiomycetidae</taxon>
        <taxon>Eurotiales</taxon>
        <taxon>Aspergillaceae</taxon>
        <taxon>Aspergillus</taxon>
        <taxon>Aspergillus subgen. Circumdati</taxon>
    </lineage>
</organism>
<feature type="non-terminal residue" evidence="1">
    <location>
        <position position="80"/>
    </location>
</feature>